<comment type="caution">
    <text evidence="1">The sequence shown here is derived from an EMBL/GenBank/DDBJ whole genome shotgun (WGS) entry which is preliminary data.</text>
</comment>
<evidence type="ECO:0000313" key="2">
    <source>
        <dbReference type="Proteomes" id="UP000197097"/>
    </source>
</evidence>
<organism evidence="1 2">
    <name type="scientific">Sphingopyxis witflariensis</name>
    <dbReference type="NCBI Taxonomy" id="173675"/>
    <lineage>
        <taxon>Bacteria</taxon>
        <taxon>Pseudomonadati</taxon>
        <taxon>Pseudomonadota</taxon>
        <taxon>Alphaproteobacteria</taxon>
        <taxon>Sphingomonadales</taxon>
        <taxon>Sphingomonadaceae</taxon>
        <taxon>Sphingopyxis</taxon>
    </lineage>
</organism>
<evidence type="ECO:0000313" key="1">
    <source>
        <dbReference type="EMBL" id="OWR00244.1"/>
    </source>
</evidence>
<sequence>MSALGWEAAVHTLDSFEGERMHISERDGTFTVQHVTGPTHNMLRLTVGRGKSQEFVVTVLPPIGECRHHNGLTAQEVAPAILAGLADANAALKTDFIVTAAEIVENDSRRQGIYEYLTRKIIERAAETQRP</sequence>
<proteinExistence type="predicted"/>
<dbReference type="Proteomes" id="UP000197097">
    <property type="component" value="Unassembled WGS sequence"/>
</dbReference>
<reference evidence="1 2" key="1">
    <citation type="journal article" date="2002" name="Int. J. Syst. Evol. Microbiol.">
        <title>Sphingopyxis witflariensis sp. nov., isolated from activated sludge.</title>
        <authorList>
            <person name="Kampfer P."/>
            <person name="Witzenberger R."/>
            <person name="Denner E.B."/>
            <person name="Busse H.J."/>
            <person name="Neef A."/>
        </authorList>
    </citation>
    <scope>NUCLEOTIDE SEQUENCE [LARGE SCALE GENOMIC DNA]</scope>
    <source>
        <strain evidence="1 2">DSM 14551</strain>
    </source>
</reference>
<protein>
    <submittedName>
        <fullName evidence="1">Uncharacterized protein</fullName>
    </submittedName>
</protein>
<accession>A0A246K3S0</accession>
<dbReference type="EMBL" id="NISJ01000002">
    <property type="protein sequence ID" value="OWR00244.1"/>
    <property type="molecule type" value="Genomic_DNA"/>
</dbReference>
<name>A0A246K3S0_9SPHN</name>
<gene>
    <name evidence="1" type="ORF">CDQ91_05660</name>
</gene>
<dbReference type="AlphaFoldDB" id="A0A246K3S0"/>
<keyword evidence="2" id="KW-1185">Reference proteome</keyword>